<evidence type="ECO:0000313" key="3">
    <source>
        <dbReference type="Proteomes" id="UP001383192"/>
    </source>
</evidence>
<dbReference type="Proteomes" id="UP001383192">
    <property type="component" value="Unassembled WGS sequence"/>
</dbReference>
<dbReference type="EMBL" id="JAYKXP010000021">
    <property type="protein sequence ID" value="KAK7047084.1"/>
    <property type="molecule type" value="Genomic_DNA"/>
</dbReference>
<proteinExistence type="predicted"/>
<evidence type="ECO:0000313" key="2">
    <source>
        <dbReference type="EMBL" id="KAK7047084.1"/>
    </source>
</evidence>
<dbReference type="PANTHER" id="PTHR31912:SF34">
    <property type="entry name" value="NOTOCHORD-RELATED PROTEIN"/>
    <property type="match status" value="1"/>
</dbReference>
<comment type="caution">
    <text evidence="2">The sequence shown here is derived from an EMBL/GenBank/DDBJ whole genome shotgun (WGS) entry which is preliminary data.</text>
</comment>
<keyword evidence="3" id="KW-1185">Reference proteome</keyword>
<sequence length="1179" mass="134317">MEPEDDDMIIDPNRSTHVSCRSCNFQRTGNEVVWQTHGNWKRHLKTPSHLTAVKFRRDTELAARQLATSYRNLYENSRTIQLPVPHAPQPTQVPQLSRPPNEDYADSMGVFLDDFVMTEEEMGVLYPALPSSEEAAAADQNKVDEELELLRQRIWDTLEDELDIETDADHIRELTEELRVFPRTDENLHRQIHGVNASSDYFPYPNKTMCYLDLIDNLPRLRFSGAQFKVILWVMKLLGAQDIPSYNEFRRMQDSLRDAIPVRNEQTISDLGNVFSTVDIRDLTACDFSNPLIAPHLNLYVTDVEKGPISEMWHILTGRWMELPQDLHPPSVLANNRRHYIHELAELDDGRWIIPQMWILQGGVLHADSWLVKPIFSACRKQVLVSVTETWVRIPIDQLRYSHEDLAATYSSIRFDQESQQFAAKIPNCNREIDGGEDLFTIWYGLWSDDVSGARSKQYQKHMNVSGENTCLPGRLLQQEFFVRFLSTSPHAGSLEQFKVILNQIKSTQTNPVRTFNAVTKRPCCFRIFVSDLPGDNPQQSDEASHISHQGNCKCRLCRPGATGVFAASTGYLNFFSAGTPHNVHNIRNCVLEQLRLASEGVKERVDEIQTATGVKDKIALHWISILLAKAKEAQSANPGRCHKAISHDLLEWLKTQTDQPYNPLLDVPFLDPSQDTLIEILHTILLGVNKYGWHNLHANWSKDQQQVFGMRLAAVDINGLNVPPIRAEYLMQYRNNLIGKHFKSLMQVSAFLVYGIADELQFRLIRALGALGAVLWMPEIDNMDEYLEDLTILIQNVLDAFSDIDPGRILKKIKIHILVHLPEQIRRRGPAVRFSTEIFECYNAVFRLCSVLSNHQAASRDISAKMVSLERVKHIISGGYWMKDGEWVHAGCEVRAILATNPFVQKHLGWTPPAEWVAGSVKPVTVKNRAIRTAVDIGFHNMDNLTNLSVPVSSKWVAGSQVMAMSGDECVVGSWAIFRYRVPEGDPLTEQSFIGRIHQIFLPDYALNSISAGLVVVQRFHVTEELHFKLQMPVLVSRTTPVKHIILDSTAIQFALNVQHDCEAAGCAADGTALRRQERIQSSATRTIWVHRNHDRYIVNLHALHNARLIQKYLPRHLTTPRPLYTDRIRRLTKMGQELEESAQKQKEDTNAKRKETLARNKALKEAAAERARTVFEA</sequence>
<dbReference type="PANTHER" id="PTHR31912">
    <property type="entry name" value="IP13529P"/>
    <property type="match status" value="1"/>
</dbReference>
<feature type="compositionally biased region" description="Basic and acidic residues" evidence="1">
    <location>
        <begin position="1143"/>
        <end position="1158"/>
    </location>
</feature>
<name>A0AAW0D8Y4_9AGAR</name>
<feature type="region of interest" description="Disordered" evidence="1">
    <location>
        <begin position="1139"/>
        <end position="1158"/>
    </location>
</feature>
<evidence type="ECO:0000256" key="1">
    <source>
        <dbReference type="SAM" id="MobiDB-lite"/>
    </source>
</evidence>
<gene>
    <name evidence="2" type="ORF">VNI00_006746</name>
</gene>
<organism evidence="2 3">
    <name type="scientific">Paramarasmius palmivorus</name>
    <dbReference type="NCBI Taxonomy" id="297713"/>
    <lineage>
        <taxon>Eukaryota</taxon>
        <taxon>Fungi</taxon>
        <taxon>Dikarya</taxon>
        <taxon>Basidiomycota</taxon>
        <taxon>Agaricomycotina</taxon>
        <taxon>Agaricomycetes</taxon>
        <taxon>Agaricomycetidae</taxon>
        <taxon>Agaricales</taxon>
        <taxon>Marasmiineae</taxon>
        <taxon>Marasmiaceae</taxon>
        <taxon>Paramarasmius</taxon>
    </lineage>
</organism>
<accession>A0AAW0D8Y4</accession>
<dbReference type="AlphaFoldDB" id="A0AAW0D8Y4"/>
<reference evidence="2 3" key="1">
    <citation type="submission" date="2024-01" db="EMBL/GenBank/DDBJ databases">
        <title>A draft genome for a cacao thread blight-causing isolate of Paramarasmius palmivorus.</title>
        <authorList>
            <person name="Baruah I.K."/>
            <person name="Bukari Y."/>
            <person name="Amoako-Attah I."/>
            <person name="Meinhardt L.W."/>
            <person name="Bailey B.A."/>
            <person name="Cohen S.P."/>
        </authorList>
    </citation>
    <scope>NUCLEOTIDE SEQUENCE [LARGE SCALE GENOMIC DNA]</scope>
    <source>
        <strain evidence="2 3">GH-12</strain>
    </source>
</reference>
<protein>
    <submittedName>
        <fullName evidence="2">Uncharacterized protein</fullName>
    </submittedName>
</protein>